<protein>
    <submittedName>
        <fullName evidence="3">Putative OB-fold protein</fullName>
    </submittedName>
</protein>
<dbReference type="InterPro" id="IPR052513">
    <property type="entry name" value="Thioester_dehydratase-like"/>
</dbReference>
<proteinExistence type="predicted"/>
<dbReference type="Pfam" id="PF12172">
    <property type="entry name" value="zf-ChsH2"/>
    <property type="match status" value="1"/>
</dbReference>
<evidence type="ECO:0000313" key="4">
    <source>
        <dbReference type="Proteomes" id="UP000579153"/>
    </source>
</evidence>
<dbReference type="InterPro" id="IPR012340">
    <property type="entry name" value="NA-bd_OB-fold"/>
</dbReference>
<reference evidence="3 4" key="1">
    <citation type="submission" date="2020-08" db="EMBL/GenBank/DDBJ databases">
        <title>Sequencing the genomes of 1000 actinobacteria strains.</title>
        <authorList>
            <person name="Klenk H.-P."/>
        </authorList>
    </citation>
    <scope>NUCLEOTIDE SEQUENCE [LARGE SCALE GENOMIC DNA]</scope>
    <source>
        <strain evidence="3 4">DSM 45507</strain>
    </source>
</reference>
<dbReference type="SUPFAM" id="SSF50249">
    <property type="entry name" value="Nucleic acid-binding proteins"/>
    <property type="match status" value="1"/>
</dbReference>
<dbReference type="InterPro" id="IPR002878">
    <property type="entry name" value="ChsH2_C"/>
</dbReference>
<dbReference type="PANTHER" id="PTHR34075:SF5">
    <property type="entry name" value="BLR3430 PROTEIN"/>
    <property type="match status" value="1"/>
</dbReference>
<dbReference type="Gene3D" id="6.10.30.10">
    <property type="match status" value="1"/>
</dbReference>
<sequence>MKPQPTPETAPYWEGARQGELRVQRCGECGRHYFYPRPACRYCASRDVRWVTVSGRARLVSYVINQRPMPGLEGLSPVIALVELDEGPRLMTNIVGVAPSPENLPLDLRLRVCFQDDLPVFRPEEAAV</sequence>
<feature type="domain" description="ChsH2 rubredoxin-like zinc ribbon" evidence="2">
    <location>
        <begin position="13"/>
        <end position="48"/>
    </location>
</feature>
<organism evidence="3 4">
    <name type="scientific">Nonomuraea jabiensis</name>
    <dbReference type="NCBI Taxonomy" id="882448"/>
    <lineage>
        <taxon>Bacteria</taxon>
        <taxon>Bacillati</taxon>
        <taxon>Actinomycetota</taxon>
        <taxon>Actinomycetes</taxon>
        <taxon>Streptosporangiales</taxon>
        <taxon>Streptosporangiaceae</taxon>
        <taxon>Nonomuraea</taxon>
    </lineage>
</organism>
<dbReference type="Pfam" id="PF01796">
    <property type="entry name" value="OB_ChsH2_C"/>
    <property type="match status" value="1"/>
</dbReference>
<dbReference type="PANTHER" id="PTHR34075">
    <property type="entry name" value="BLR3430 PROTEIN"/>
    <property type="match status" value="1"/>
</dbReference>
<dbReference type="EMBL" id="JACHMB010000001">
    <property type="protein sequence ID" value="MBB5779971.1"/>
    <property type="molecule type" value="Genomic_DNA"/>
</dbReference>
<gene>
    <name evidence="3" type="ORF">HD596_006727</name>
</gene>
<evidence type="ECO:0000259" key="2">
    <source>
        <dbReference type="Pfam" id="PF12172"/>
    </source>
</evidence>
<dbReference type="RefSeq" id="WP_185073202.1">
    <property type="nucleotide sequence ID" value="NZ_JACHMB010000001.1"/>
</dbReference>
<name>A0A7W9GA32_9ACTN</name>
<feature type="domain" description="ChsH2 C-terminal OB-fold" evidence="1">
    <location>
        <begin position="50"/>
        <end position="115"/>
    </location>
</feature>
<accession>A0A7W9GA32</accession>
<keyword evidence="4" id="KW-1185">Reference proteome</keyword>
<dbReference type="InterPro" id="IPR022002">
    <property type="entry name" value="ChsH2_Znr"/>
</dbReference>
<evidence type="ECO:0000259" key="1">
    <source>
        <dbReference type="Pfam" id="PF01796"/>
    </source>
</evidence>
<comment type="caution">
    <text evidence="3">The sequence shown here is derived from an EMBL/GenBank/DDBJ whole genome shotgun (WGS) entry which is preliminary data.</text>
</comment>
<dbReference type="AlphaFoldDB" id="A0A7W9GA32"/>
<evidence type="ECO:0000313" key="3">
    <source>
        <dbReference type="EMBL" id="MBB5779971.1"/>
    </source>
</evidence>
<dbReference type="Proteomes" id="UP000579153">
    <property type="component" value="Unassembled WGS sequence"/>
</dbReference>